<dbReference type="PANTHER" id="PTHR38776">
    <property type="entry name" value="MLTA-INTERACTING PROTEIN-RELATED"/>
    <property type="match status" value="1"/>
</dbReference>
<feature type="chain" id="PRO_5043537654" evidence="6">
    <location>
        <begin position="22"/>
        <end position="246"/>
    </location>
</feature>
<dbReference type="Pfam" id="PF06629">
    <property type="entry name" value="MipA"/>
    <property type="match status" value="1"/>
</dbReference>
<accession>A0AAU7Q9L4</accession>
<dbReference type="GO" id="GO:0009252">
    <property type="term" value="P:peptidoglycan biosynthetic process"/>
    <property type="evidence" value="ECO:0007669"/>
    <property type="project" value="TreeGrafter"/>
</dbReference>
<comment type="similarity">
    <text evidence="2">Belongs to the MipA/OmpV family.</text>
</comment>
<comment type="subcellular location">
    <subcellularLocation>
        <location evidence="1">Cell outer membrane</location>
    </subcellularLocation>
</comment>
<keyword evidence="3 6" id="KW-0732">Signal</keyword>
<keyword evidence="5" id="KW-0998">Cell outer membrane</keyword>
<dbReference type="PANTHER" id="PTHR38776:SF1">
    <property type="entry name" value="MLTA-INTERACTING PROTEIN-RELATED"/>
    <property type="match status" value="1"/>
</dbReference>
<dbReference type="AlphaFoldDB" id="A0AAU7Q9L4"/>
<feature type="signal peptide" evidence="6">
    <location>
        <begin position="1"/>
        <end position="21"/>
    </location>
</feature>
<organism evidence="7">
    <name type="scientific">Acerihabitans sp. KWT182</name>
    <dbReference type="NCBI Taxonomy" id="3157919"/>
    <lineage>
        <taxon>Bacteria</taxon>
        <taxon>Pseudomonadati</taxon>
        <taxon>Pseudomonadota</taxon>
        <taxon>Gammaproteobacteria</taxon>
        <taxon>Enterobacterales</taxon>
        <taxon>Pectobacteriaceae</taxon>
        <taxon>Acerihabitans</taxon>
    </lineage>
</organism>
<reference evidence="7" key="1">
    <citation type="submission" date="2024-06" db="EMBL/GenBank/DDBJ databases">
        <authorList>
            <person name="Coelho C."/>
            <person name="Bento M."/>
            <person name="Garcia E."/>
            <person name="Camelo A."/>
            <person name="Brandao I."/>
            <person name="Espirito Santo C."/>
            <person name="Trovao J."/>
            <person name="Verissimo A."/>
            <person name="Costa J."/>
            <person name="Tiago I."/>
        </authorList>
    </citation>
    <scope>NUCLEOTIDE SEQUENCE</scope>
    <source>
        <strain evidence="7">KWT182</strain>
    </source>
</reference>
<proteinExistence type="inferred from homology"/>
<evidence type="ECO:0000256" key="3">
    <source>
        <dbReference type="ARBA" id="ARBA00022729"/>
    </source>
</evidence>
<dbReference type="GO" id="GO:0009279">
    <property type="term" value="C:cell outer membrane"/>
    <property type="evidence" value="ECO:0007669"/>
    <property type="project" value="UniProtKB-SubCell"/>
</dbReference>
<sequence length="246" mass="27682">MKSPTHTTLFLVLLAPLYSHATDFSLGAGGFLSTSPYKVNKGDRSVWPVINYDDDTWYIQGDDAGRYLMNDDVNEMKLKVFYFDQDYKPRRGSDAAMRQLDSRHYTVMSGVSYQRTTPIGAFHFQLAADALDRSKGVTANIAYLNMVQLGMLSMIPELGMDGANGQQTRYYYGVSSIESRRSGLSEYRPSANITPYVSLTADYKLSARWDTYASARGNFLPSTVRNSPMVDRNQTYAFSLGVNYNF</sequence>
<evidence type="ECO:0000256" key="6">
    <source>
        <dbReference type="SAM" id="SignalP"/>
    </source>
</evidence>
<evidence type="ECO:0000256" key="2">
    <source>
        <dbReference type="ARBA" id="ARBA00005722"/>
    </source>
</evidence>
<dbReference type="EMBL" id="CP157947">
    <property type="protein sequence ID" value="XBS69783.1"/>
    <property type="molecule type" value="Genomic_DNA"/>
</dbReference>
<keyword evidence="4" id="KW-0472">Membrane</keyword>
<evidence type="ECO:0000256" key="1">
    <source>
        <dbReference type="ARBA" id="ARBA00004442"/>
    </source>
</evidence>
<name>A0AAU7Q9L4_9GAMM</name>
<evidence type="ECO:0000256" key="5">
    <source>
        <dbReference type="ARBA" id="ARBA00023237"/>
    </source>
</evidence>
<protein>
    <submittedName>
        <fullName evidence="7">MipA/OmpV family protein</fullName>
    </submittedName>
</protein>
<evidence type="ECO:0000256" key="4">
    <source>
        <dbReference type="ARBA" id="ARBA00023136"/>
    </source>
</evidence>
<evidence type="ECO:0000313" key="7">
    <source>
        <dbReference type="EMBL" id="XBS69783.1"/>
    </source>
</evidence>
<gene>
    <name evidence="7" type="ORF">ABK905_26460</name>
</gene>
<dbReference type="InterPro" id="IPR010583">
    <property type="entry name" value="MipA"/>
</dbReference>